<organism evidence="1 2">
    <name type="scientific">Polyplosphaeria fusca</name>
    <dbReference type="NCBI Taxonomy" id="682080"/>
    <lineage>
        <taxon>Eukaryota</taxon>
        <taxon>Fungi</taxon>
        <taxon>Dikarya</taxon>
        <taxon>Ascomycota</taxon>
        <taxon>Pezizomycotina</taxon>
        <taxon>Dothideomycetes</taxon>
        <taxon>Pleosporomycetidae</taxon>
        <taxon>Pleosporales</taxon>
        <taxon>Tetraplosphaeriaceae</taxon>
        <taxon>Polyplosphaeria</taxon>
    </lineage>
</organism>
<name>A0A9P4QP10_9PLEO</name>
<protein>
    <submittedName>
        <fullName evidence="1">Uncharacterized protein</fullName>
    </submittedName>
</protein>
<comment type="caution">
    <text evidence="1">The sequence shown here is derived from an EMBL/GenBank/DDBJ whole genome shotgun (WGS) entry which is preliminary data.</text>
</comment>
<dbReference type="AlphaFoldDB" id="A0A9P4QP10"/>
<sequence>MDLGRGVSACLGWSEVVVACRDPGMGHARMRSTGSALCSAFGYVYWCLTEPRRWKIRRVCLFDWTRGEVSGTWKRSQGRGRAEVYKTLSIS</sequence>
<keyword evidence="2" id="KW-1185">Reference proteome</keyword>
<gene>
    <name evidence="1" type="ORF">EJ04DRAFT_77756</name>
</gene>
<dbReference type="EMBL" id="ML996255">
    <property type="protein sequence ID" value="KAF2729115.1"/>
    <property type="molecule type" value="Genomic_DNA"/>
</dbReference>
<dbReference type="Proteomes" id="UP000799444">
    <property type="component" value="Unassembled WGS sequence"/>
</dbReference>
<evidence type="ECO:0000313" key="2">
    <source>
        <dbReference type="Proteomes" id="UP000799444"/>
    </source>
</evidence>
<reference evidence="1" key="1">
    <citation type="journal article" date="2020" name="Stud. Mycol.">
        <title>101 Dothideomycetes genomes: a test case for predicting lifestyles and emergence of pathogens.</title>
        <authorList>
            <person name="Haridas S."/>
            <person name="Albert R."/>
            <person name="Binder M."/>
            <person name="Bloem J."/>
            <person name="Labutti K."/>
            <person name="Salamov A."/>
            <person name="Andreopoulos B."/>
            <person name="Baker S."/>
            <person name="Barry K."/>
            <person name="Bills G."/>
            <person name="Bluhm B."/>
            <person name="Cannon C."/>
            <person name="Castanera R."/>
            <person name="Culley D."/>
            <person name="Daum C."/>
            <person name="Ezra D."/>
            <person name="Gonzalez J."/>
            <person name="Henrissat B."/>
            <person name="Kuo A."/>
            <person name="Liang C."/>
            <person name="Lipzen A."/>
            <person name="Lutzoni F."/>
            <person name="Magnuson J."/>
            <person name="Mondo S."/>
            <person name="Nolan M."/>
            <person name="Ohm R."/>
            <person name="Pangilinan J."/>
            <person name="Park H.-J."/>
            <person name="Ramirez L."/>
            <person name="Alfaro M."/>
            <person name="Sun H."/>
            <person name="Tritt A."/>
            <person name="Yoshinaga Y."/>
            <person name="Zwiers L.-H."/>
            <person name="Turgeon B."/>
            <person name="Goodwin S."/>
            <person name="Spatafora J."/>
            <person name="Crous P."/>
            <person name="Grigoriev I."/>
        </authorList>
    </citation>
    <scope>NUCLEOTIDE SEQUENCE</scope>
    <source>
        <strain evidence="1">CBS 125425</strain>
    </source>
</reference>
<proteinExistence type="predicted"/>
<accession>A0A9P4QP10</accession>
<evidence type="ECO:0000313" key="1">
    <source>
        <dbReference type="EMBL" id="KAF2729115.1"/>
    </source>
</evidence>